<evidence type="ECO:0000256" key="3">
    <source>
        <dbReference type="ARBA" id="ARBA00022989"/>
    </source>
</evidence>
<keyword evidence="9" id="KW-1185">Reference proteome</keyword>
<reference evidence="8 9" key="1">
    <citation type="submission" date="2014-11" db="EMBL/GenBank/DDBJ databases">
        <authorList>
            <person name="Zhu J."/>
            <person name="Qi W."/>
            <person name="Song R."/>
        </authorList>
    </citation>
    <scope>NUCLEOTIDE SEQUENCE [LARGE SCALE GENOMIC DNA]</scope>
</reference>
<feature type="transmembrane region" description="Helical" evidence="6">
    <location>
        <begin position="115"/>
        <end position="136"/>
    </location>
</feature>
<feature type="region of interest" description="Disordered" evidence="5">
    <location>
        <begin position="577"/>
        <end position="608"/>
    </location>
</feature>
<evidence type="ECO:0000259" key="7">
    <source>
        <dbReference type="Pfam" id="PF12632"/>
    </source>
</evidence>
<feature type="region of interest" description="Disordered" evidence="5">
    <location>
        <begin position="637"/>
        <end position="656"/>
    </location>
</feature>
<evidence type="ECO:0000256" key="4">
    <source>
        <dbReference type="ARBA" id="ARBA00023136"/>
    </source>
</evidence>
<keyword evidence="2 6" id="KW-0812">Transmembrane</keyword>
<dbReference type="OrthoDB" id="2116459at2759"/>
<keyword evidence="3 6" id="KW-1133">Transmembrane helix</keyword>
<dbReference type="VEuPathDB" id="CryptoDB:Vbra_14106"/>
<gene>
    <name evidence="8" type="ORF">Vbra_14106</name>
</gene>
<dbReference type="InterPro" id="IPR026859">
    <property type="entry name" value="Myosin-bd"/>
</dbReference>
<feature type="compositionally biased region" description="Basic and acidic residues" evidence="5">
    <location>
        <begin position="577"/>
        <end position="606"/>
    </location>
</feature>
<evidence type="ECO:0000256" key="1">
    <source>
        <dbReference type="ARBA" id="ARBA00004308"/>
    </source>
</evidence>
<evidence type="ECO:0000256" key="6">
    <source>
        <dbReference type="SAM" id="Phobius"/>
    </source>
</evidence>
<keyword evidence="4 6" id="KW-0472">Membrane</keyword>
<proteinExistence type="predicted"/>
<feature type="compositionally biased region" description="Acidic residues" evidence="5">
    <location>
        <begin position="643"/>
        <end position="656"/>
    </location>
</feature>
<dbReference type="Proteomes" id="UP000041254">
    <property type="component" value="Unassembled WGS sequence"/>
</dbReference>
<feature type="compositionally biased region" description="Basic and acidic residues" evidence="5">
    <location>
        <begin position="38"/>
        <end position="47"/>
    </location>
</feature>
<comment type="subcellular location">
    <subcellularLocation>
        <location evidence="1">Endomembrane system</location>
    </subcellularLocation>
</comment>
<dbReference type="InParanoid" id="A0A0G4F0L3"/>
<evidence type="ECO:0000256" key="2">
    <source>
        <dbReference type="ARBA" id="ARBA00022692"/>
    </source>
</evidence>
<name>A0A0G4F0L3_VITBC</name>
<dbReference type="AlphaFoldDB" id="A0A0G4F0L3"/>
<accession>A0A0G4F0L3</accession>
<sequence length="656" mass="70158">MNEEVCSGALAEYLQSIGEGHLCGPTDAQPLSSQLQPRDVDEHGGKDEATLPKAAALAEAYGDYVMAHIDENAERQRFTTRALCPTGWTAATLALSLLTVYSWRHYQGGTARGLLWGGAILCFAGGLVSSVTVLLYQVTRSVASSLNGAIDAHDGYWKVAREALRWIQEVELVRRGFRLGEVLPPITRIEASSSSRGALAFMALKGLRRAIHEHTSDVMVALREAARQLSAGGSVDIGIADALEAFPPPHAHQDDTEDDMVFLSLSSLKSGLGRMEAAFQLVCSLVQSQLKATVAEAADASNQHGGLGTQLELVRRLVVVQIRCAAAMRRVERTLASGKASLRAQLALCYTQMPQGDAPSPRANGSPSAVRWGRGTVMDVCQALDRLNISLGSALASLRLTKLSREGHGDGGAISAVVKTVSQHLSEAVEDMKRAEALLLLQPRQPPTQPSPPPPIHYEQTEEPQPVADEGQEPQSSPPVIRGEGGDQLEVFCAVGGDDGQRGEHRAIGSAIHQADKKVQEQGRETIRELQLVLGYRTKPLPVVIRHLPGATPDDTTDEPFFDKPSAQQLVQNDVTGDARPHSARHEDNAKGSGEHYEGVGEDRNNEMGVARLPANPFAGGVKSSLLSELVGRLSRPVVGEELVGDADAADEDAEA</sequence>
<organism evidence="8 9">
    <name type="scientific">Vitrella brassicaformis (strain CCMP3155)</name>
    <dbReference type="NCBI Taxonomy" id="1169540"/>
    <lineage>
        <taxon>Eukaryota</taxon>
        <taxon>Sar</taxon>
        <taxon>Alveolata</taxon>
        <taxon>Colpodellida</taxon>
        <taxon>Vitrellaceae</taxon>
        <taxon>Vitrella</taxon>
    </lineage>
</organism>
<feature type="domain" description="Myosin-binding" evidence="7">
    <location>
        <begin position="134"/>
        <end position="229"/>
    </location>
</feature>
<feature type="region of interest" description="Disordered" evidence="5">
    <location>
        <begin position="28"/>
        <end position="47"/>
    </location>
</feature>
<feature type="region of interest" description="Disordered" evidence="5">
    <location>
        <begin position="443"/>
        <end position="484"/>
    </location>
</feature>
<dbReference type="GO" id="GO:0017022">
    <property type="term" value="F:myosin binding"/>
    <property type="evidence" value="ECO:0007669"/>
    <property type="project" value="InterPro"/>
</dbReference>
<feature type="compositionally biased region" description="Pro residues" evidence="5">
    <location>
        <begin position="444"/>
        <end position="456"/>
    </location>
</feature>
<dbReference type="EMBL" id="CDMY01000356">
    <property type="protein sequence ID" value="CEM04933.1"/>
    <property type="molecule type" value="Genomic_DNA"/>
</dbReference>
<dbReference type="Pfam" id="PF12632">
    <property type="entry name" value="Vezatin"/>
    <property type="match status" value="1"/>
</dbReference>
<protein>
    <recommendedName>
        <fullName evidence="7">Myosin-binding domain-containing protein</fullName>
    </recommendedName>
</protein>
<evidence type="ECO:0000313" key="9">
    <source>
        <dbReference type="Proteomes" id="UP000041254"/>
    </source>
</evidence>
<evidence type="ECO:0000313" key="8">
    <source>
        <dbReference type="EMBL" id="CEM04933.1"/>
    </source>
</evidence>
<dbReference type="GO" id="GO:0012505">
    <property type="term" value="C:endomembrane system"/>
    <property type="evidence" value="ECO:0007669"/>
    <property type="project" value="UniProtKB-SubCell"/>
</dbReference>
<evidence type="ECO:0000256" key="5">
    <source>
        <dbReference type="SAM" id="MobiDB-lite"/>
    </source>
</evidence>